<dbReference type="PANTHER" id="PTHR35046">
    <property type="entry name" value="ZINC KNUCKLE (CCHC-TYPE) FAMILY PROTEIN"/>
    <property type="match status" value="1"/>
</dbReference>
<evidence type="ECO:0000256" key="5">
    <source>
        <dbReference type="ARBA" id="ARBA00022801"/>
    </source>
</evidence>
<keyword evidence="4" id="KW-0255">Endonuclease</keyword>
<dbReference type="GO" id="GO:0003964">
    <property type="term" value="F:RNA-directed DNA polymerase activity"/>
    <property type="evidence" value="ECO:0007669"/>
    <property type="project" value="UniProtKB-KW"/>
</dbReference>
<keyword evidence="10" id="KW-1185">Reference proteome</keyword>
<dbReference type="Gene3D" id="3.10.10.10">
    <property type="entry name" value="HIV Type 1 Reverse Transcriptase, subunit A, domain 1"/>
    <property type="match status" value="1"/>
</dbReference>
<evidence type="ECO:0000256" key="4">
    <source>
        <dbReference type="ARBA" id="ARBA00022759"/>
    </source>
</evidence>
<feature type="domain" description="Reverse transcriptase RNase H-like" evidence="8">
    <location>
        <begin position="289"/>
        <end position="329"/>
    </location>
</feature>
<dbReference type="InterPro" id="IPR041373">
    <property type="entry name" value="RT_RNaseH"/>
</dbReference>
<keyword evidence="5" id="KW-0378">Hydrolase</keyword>
<dbReference type="EMBL" id="QJKJ01010435">
    <property type="protein sequence ID" value="RDX73701.1"/>
    <property type="molecule type" value="Genomic_DNA"/>
</dbReference>
<evidence type="ECO:0000313" key="10">
    <source>
        <dbReference type="Proteomes" id="UP000257109"/>
    </source>
</evidence>
<name>A0A371F5Z8_MUCPR</name>
<keyword evidence="3" id="KW-0540">Nuclease</keyword>
<evidence type="ECO:0000256" key="3">
    <source>
        <dbReference type="ARBA" id="ARBA00022722"/>
    </source>
</evidence>
<dbReference type="SUPFAM" id="SSF56672">
    <property type="entry name" value="DNA/RNA polymerases"/>
    <property type="match status" value="1"/>
</dbReference>
<dbReference type="GO" id="GO:0016787">
    <property type="term" value="F:hydrolase activity"/>
    <property type="evidence" value="ECO:0007669"/>
    <property type="project" value="UniProtKB-KW"/>
</dbReference>
<dbReference type="PANTHER" id="PTHR35046:SF9">
    <property type="entry name" value="RNA-DIRECTED DNA POLYMERASE"/>
    <property type="match status" value="1"/>
</dbReference>
<feature type="non-terminal residue" evidence="9">
    <location>
        <position position="1"/>
    </location>
</feature>
<dbReference type="GO" id="GO:0004519">
    <property type="term" value="F:endonuclease activity"/>
    <property type="evidence" value="ECO:0007669"/>
    <property type="project" value="UniProtKB-KW"/>
</dbReference>
<evidence type="ECO:0000256" key="2">
    <source>
        <dbReference type="ARBA" id="ARBA00022695"/>
    </source>
</evidence>
<keyword evidence="2" id="KW-0548">Nucleotidyltransferase</keyword>
<dbReference type="Pfam" id="PF17917">
    <property type="entry name" value="RT_RNaseH"/>
    <property type="match status" value="1"/>
</dbReference>
<evidence type="ECO:0000256" key="1">
    <source>
        <dbReference type="ARBA" id="ARBA00022679"/>
    </source>
</evidence>
<evidence type="ECO:0000313" key="9">
    <source>
        <dbReference type="EMBL" id="RDX73701.1"/>
    </source>
</evidence>
<evidence type="ECO:0000259" key="8">
    <source>
        <dbReference type="Pfam" id="PF17917"/>
    </source>
</evidence>
<gene>
    <name evidence="9" type="ORF">CR513_46656</name>
</gene>
<reference evidence="9" key="1">
    <citation type="submission" date="2018-05" db="EMBL/GenBank/DDBJ databases">
        <title>Draft genome of Mucuna pruriens seed.</title>
        <authorList>
            <person name="Nnadi N.E."/>
            <person name="Vos R."/>
            <person name="Hasami M.H."/>
            <person name="Devisetty U.K."/>
            <person name="Aguiy J.C."/>
        </authorList>
    </citation>
    <scope>NUCLEOTIDE SEQUENCE [LARGE SCALE GENOMIC DNA]</scope>
    <source>
        <strain evidence="9">JCA_2017</strain>
    </source>
</reference>
<dbReference type="InterPro" id="IPR043502">
    <property type="entry name" value="DNA/RNA_pol_sf"/>
</dbReference>
<evidence type="ECO:0000256" key="7">
    <source>
        <dbReference type="SAM" id="MobiDB-lite"/>
    </source>
</evidence>
<protein>
    <recommendedName>
        <fullName evidence="8">Reverse transcriptase RNase H-like domain-containing protein</fullName>
    </recommendedName>
</protein>
<proteinExistence type="predicted"/>
<accession>A0A371F5Z8</accession>
<keyword evidence="6" id="KW-0695">RNA-directed DNA polymerase</keyword>
<feature type="compositionally biased region" description="Basic and acidic residues" evidence="7">
    <location>
        <begin position="438"/>
        <end position="451"/>
    </location>
</feature>
<organism evidence="9 10">
    <name type="scientific">Mucuna pruriens</name>
    <name type="common">Velvet bean</name>
    <name type="synonym">Dolichos pruriens</name>
    <dbReference type="NCBI Taxonomy" id="157652"/>
    <lineage>
        <taxon>Eukaryota</taxon>
        <taxon>Viridiplantae</taxon>
        <taxon>Streptophyta</taxon>
        <taxon>Embryophyta</taxon>
        <taxon>Tracheophyta</taxon>
        <taxon>Spermatophyta</taxon>
        <taxon>Magnoliopsida</taxon>
        <taxon>eudicotyledons</taxon>
        <taxon>Gunneridae</taxon>
        <taxon>Pentapetalae</taxon>
        <taxon>rosids</taxon>
        <taxon>fabids</taxon>
        <taxon>Fabales</taxon>
        <taxon>Fabaceae</taxon>
        <taxon>Papilionoideae</taxon>
        <taxon>50 kb inversion clade</taxon>
        <taxon>NPAAA clade</taxon>
        <taxon>indigoferoid/millettioid clade</taxon>
        <taxon>Phaseoleae</taxon>
        <taxon>Mucuna</taxon>
    </lineage>
</organism>
<keyword evidence="1" id="KW-0808">Transferase</keyword>
<sequence>MEIAMIRVNVEEDREATVSRFIGGLKKEIADVVDLQHFMKIEDLLHKAIQVDRQLKSKNYSKFASSYSFSWRSNWKNNKVVINPKEDVKDKYSNALPKGKIDTKIHPIDHVISSVSSVNECVLSIQLKKDGDIEQREHIFHTRCHINDKEFIDIFPDEVSHGLPHLRGIVHQIDLIPGCPIPNRPTYRTNPKETKEIQKQKDGTWRICVGSRAINKIIVKYRYPILSVDIIKFVKEGDEWKTAFKYGLYEWLVMPFGLTTAPSTFISSKGISVDEEKVKAIQEWPTPKNANKESKPIAYFSEKLSGATLNYSTYDKELYALVRTLQIMRLHGLLRTIVSDRDARFLVVYGFNPLTPLDILTLPTNEHTNLDGKQKAKFIKELHAKVRSNIEKRNEQYSRQANKGRVKVTFELEIGFGFTCEKKGEEFDLRTNPFEEGGNDRDPTNKAKDNLCDIEGPMTRSKTKMMKQYLPG</sequence>
<dbReference type="Proteomes" id="UP000257109">
    <property type="component" value="Unassembled WGS sequence"/>
</dbReference>
<dbReference type="AlphaFoldDB" id="A0A371F5Z8"/>
<comment type="caution">
    <text evidence="9">The sequence shown here is derived from an EMBL/GenBank/DDBJ whole genome shotgun (WGS) entry which is preliminary data.</text>
</comment>
<dbReference type="OrthoDB" id="407598at2759"/>
<evidence type="ECO:0000256" key="6">
    <source>
        <dbReference type="ARBA" id="ARBA00022918"/>
    </source>
</evidence>
<feature type="region of interest" description="Disordered" evidence="7">
    <location>
        <begin position="430"/>
        <end position="453"/>
    </location>
</feature>